<dbReference type="AlphaFoldDB" id="A0A915KH20"/>
<sequence length="308" mass="33838">MHRKTRYLFTCELPIKEVVDMLLFRKDIRFCKEKSDPERTYNKSIGTDIGQKLNCRDEPGRKSNQSLDHQDETWTSSWAIGPVERRLALIRRAARLLLNEEDAESAVGGAAIEEEMLEEAVFSKELALTFDKFDAVEMSLSPGNFCICIQRSSHKKGTVIGPDMTSYILCGHNSSSQALMYSRYCIFLNSHIIIVTFGLDAGSMEKLGSVGHWLVEGLLLSASVLFLISFETDVAVVVGRPLDGVILGSIGGGDSKGVLGTDGEDDICLKITTGAAGICWTEDFGATFVIEVGIGPIARRPVNRHDGR</sequence>
<proteinExistence type="predicted"/>
<dbReference type="WBParaSite" id="nRc.2.0.1.t38027-RA">
    <property type="protein sequence ID" value="nRc.2.0.1.t38027-RA"/>
    <property type="gene ID" value="nRc.2.0.1.g38027"/>
</dbReference>
<protein>
    <submittedName>
        <fullName evidence="2">Uncharacterized protein</fullName>
    </submittedName>
</protein>
<name>A0A915KH20_ROMCU</name>
<organism evidence="1 2">
    <name type="scientific">Romanomermis culicivorax</name>
    <name type="common">Nematode worm</name>
    <dbReference type="NCBI Taxonomy" id="13658"/>
    <lineage>
        <taxon>Eukaryota</taxon>
        <taxon>Metazoa</taxon>
        <taxon>Ecdysozoa</taxon>
        <taxon>Nematoda</taxon>
        <taxon>Enoplea</taxon>
        <taxon>Dorylaimia</taxon>
        <taxon>Mermithida</taxon>
        <taxon>Mermithoidea</taxon>
        <taxon>Mermithidae</taxon>
        <taxon>Romanomermis</taxon>
    </lineage>
</organism>
<reference evidence="2" key="1">
    <citation type="submission" date="2022-11" db="UniProtKB">
        <authorList>
            <consortium name="WormBaseParasite"/>
        </authorList>
    </citation>
    <scope>IDENTIFICATION</scope>
</reference>
<keyword evidence="1" id="KW-1185">Reference proteome</keyword>
<accession>A0A915KH20</accession>
<evidence type="ECO:0000313" key="2">
    <source>
        <dbReference type="WBParaSite" id="nRc.2.0.1.t38027-RA"/>
    </source>
</evidence>
<evidence type="ECO:0000313" key="1">
    <source>
        <dbReference type="Proteomes" id="UP000887565"/>
    </source>
</evidence>
<dbReference type="Proteomes" id="UP000887565">
    <property type="component" value="Unplaced"/>
</dbReference>